<feature type="compositionally biased region" description="Polar residues" evidence="1">
    <location>
        <begin position="473"/>
        <end position="484"/>
    </location>
</feature>
<evidence type="ECO:0000259" key="2">
    <source>
        <dbReference type="PROSITE" id="PS50802"/>
    </source>
</evidence>
<evidence type="ECO:0000313" key="3">
    <source>
        <dbReference type="EMBL" id="PFX19442.1"/>
    </source>
</evidence>
<dbReference type="InterPro" id="IPR038765">
    <property type="entry name" value="Papain-like_cys_pep_sf"/>
</dbReference>
<keyword evidence="4" id="KW-1185">Reference proteome</keyword>
<dbReference type="Proteomes" id="UP000225706">
    <property type="component" value="Unassembled WGS sequence"/>
</dbReference>
<dbReference type="PROSITE" id="PS50802">
    <property type="entry name" value="OTU"/>
    <property type="match status" value="1"/>
</dbReference>
<dbReference type="OrthoDB" id="5957697at2759"/>
<feature type="region of interest" description="Disordered" evidence="1">
    <location>
        <begin position="2078"/>
        <end position="2099"/>
    </location>
</feature>
<dbReference type="PANTHER" id="PTHR22605:SF16">
    <property type="entry name" value="E3 UBIQUITIN-PROTEIN LIGASE RNF213"/>
    <property type="match status" value="1"/>
</dbReference>
<accession>A0A2B4RT95</accession>
<feature type="region of interest" description="Disordered" evidence="1">
    <location>
        <begin position="544"/>
        <end position="564"/>
    </location>
</feature>
<dbReference type="STRING" id="50429.A0A2B4RT95"/>
<organism evidence="3 4">
    <name type="scientific">Stylophora pistillata</name>
    <name type="common">Smooth cauliflower coral</name>
    <dbReference type="NCBI Taxonomy" id="50429"/>
    <lineage>
        <taxon>Eukaryota</taxon>
        <taxon>Metazoa</taxon>
        <taxon>Cnidaria</taxon>
        <taxon>Anthozoa</taxon>
        <taxon>Hexacorallia</taxon>
        <taxon>Scleractinia</taxon>
        <taxon>Astrocoeniina</taxon>
        <taxon>Pocilloporidae</taxon>
        <taxon>Stylophora</taxon>
    </lineage>
</organism>
<evidence type="ECO:0000256" key="1">
    <source>
        <dbReference type="SAM" id="MobiDB-lite"/>
    </source>
</evidence>
<evidence type="ECO:0000313" key="4">
    <source>
        <dbReference type="Proteomes" id="UP000225706"/>
    </source>
</evidence>
<dbReference type="GO" id="GO:0016887">
    <property type="term" value="F:ATP hydrolysis activity"/>
    <property type="evidence" value="ECO:0007669"/>
    <property type="project" value="InterPro"/>
</dbReference>
<dbReference type="GO" id="GO:0004842">
    <property type="term" value="F:ubiquitin-protein transferase activity"/>
    <property type="evidence" value="ECO:0007669"/>
    <property type="project" value="InterPro"/>
</dbReference>
<feature type="compositionally biased region" description="Polar residues" evidence="1">
    <location>
        <begin position="450"/>
        <end position="464"/>
    </location>
</feature>
<feature type="region of interest" description="Disordered" evidence="1">
    <location>
        <begin position="2652"/>
        <end position="2676"/>
    </location>
</feature>
<dbReference type="CDD" id="cd22758">
    <property type="entry name" value="OTU_232R-like"/>
    <property type="match status" value="1"/>
</dbReference>
<dbReference type="InterPro" id="IPR003323">
    <property type="entry name" value="OTU_dom"/>
</dbReference>
<dbReference type="Gene3D" id="3.90.70.80">
    <property type="match status" value="1"/>
</dbReference>
<feature type="domain" description="OTU" evidence="2">
    <location>
        <begin position="92"/>
        <end position="227"/>
    </location>
</feature>
<dbReference type="PANTHER" id="PTHR22605">
    <property type="entry name" value="RZ-TYPE DOMAIN-CONTAINING PROTEIN"/>
    <property type="match status" value="1"/>
</dbReference>
<name>A0A2B4RT95_STYPI</name>
<feature type="compositionally biased region" description="Polar residues" evidence="1">
    <location>
        <begin position="548"/>
        <end position="559"/>
    </location>
</feature>
<feature type="region of interest" description="Disordered" evidence="1">
    <location>
        <begin position="615"/>
        <end position="644"/>
    </location>
</feature>
<feature type="compositionally biased region" description="Low complexity" evidence="1">
    <location>
        <begin position="2078"/>
        <end position="2092"/>
    </location>
</feature>
<dbReference type="SUPFAM" id="SSF54001">
    <property type="entry name" value="Cysteine proteinases"/>
    <property type="match status" value="1"/>
</dbReference>
<reference evidence="4" key="1">
    <citation type="journal article" date="2017" name="bioRxiv">
        <title>Comparative analysis of the genomes of Stylophora pistillata and Acropora digitifera provides evidence for extensive differences between species of corals.</title>
        <authorList>
            <person name="Voolstra C.R."/>
            <person name="Li Y."/>
            <person name="Liew Y.J."/>
            <person name="Baumgarten S."/>
            <person name="Zoccola D."/>
            <person name="Flot J.-F."/>
            <person name="Tambutte S."/>
            <person name="Allemand D."/>
            <person name="Aranda M."/>
        </authorList>
    </citation>
    <scope>NUCLEOTIDE SEQUENCE [LARGE SCALE GENOMIC DNA]</scope>
</reference>
<dbReference type="EMBL" id="LSMT01000360">
    <property type="protein sequence ID" value="PFX19442.1"/>
    <property type="molecule type" value="Genomic_DNA"/>
</dbReference>
<dbReference type="Pfam" id="PF02338">
    <property type="entry name" value="OTU"/>
    <property type="match status" value="1"/>
</dbReference>
<protein>
    <submittedName>
        <fullName evidence="3">E3 ubiquitin-protein ligase RNF213</fullName>
    </submittedName>
</protein>
<gene>
    <name evidence="3" type="primary">RNF213</name>
    <name evidence="3" type="ORF">AWC38_SpisGene16147</name>
</gene>
<feature type="compositionally biased region" description="Basic and acidic residues" evidence="1">
    <location>
        <begin position="391"/>
        <end position="404"/>
    </location>
</feature>
<proteinExistence type="predicted"/>
<feature type="compositionally biased region" description="Low complexity" evidence="1">
    <location>
        <begin position="2652"/>
        <end position="2665"/>
    </location>
</feature>
<dbReference type="InterPro" id="IPR031248">
    <property type="entry name" value="RNF213"/>
</dbReference>
<sequence length="2768" mass="311887">MNCSKCKYTNLQPAFRFCPGCGLSLALDQINPRKEEEIVPAVTSEHPQGDGTDTGSVEVIVLLQQMQLNASQVNDNTDLNSELMKNASDRGFIIADNEGLGNCMFYALSNQLEIILGIKIKPDELRQVLVQYLRKNPILANGTNLSCFIYGHQSWNDYLMYMGQDGAWGDHVILCAAANCYKSCIRVVSSLSTAPDVILEPECPVDKSRTLVLGHIHEVHYVSLLSTQGDCQNKQQPSSRDREVYEILSSQQTQPVIHQGQPDSKGGIPMNNQPIERENESLEGNHHSGNAPPTSREPAVVGDSGLPYQFGATARCGADLSGSWDKPDDTEPTATQNGRQSKFDNRVGFDEGSTDSGDDSQRAMKAGHTNGETVRGPAELEQGGLDPNQMGRDDGVSNREKERMQANPPDNALVTYANQQQKGEEKKNYRADSANNPGKEHICFPPSGPPSSSQLVNANSQKPSSYPLDDITTENIRGNNSSQALEKEYQIPIQTSQSLKDEAPNFSNGILDRATLVTFSAEDEDPLSGLGSTRVDDKGYEAGEVKDTQTPGTSLQSFEGGNPPFDGGNVETTLLVQNDVERDTTALKDPPNGSEEVQLPPGQWYRKDETEFQVNAPAPKNKGQGKEGKRNIQPPSASPLPKCSLKQVEPENGVTVVFHVLLVSNLKMEEEHLHIRASGEDLGDFEVNCVDMELISEKGRDRKKVMYYIGRCTLSIQRVYDGTRYKYVIMKNGEVLWEQLIEFQRPRGFIVDRYLLIPEGHLKPGAIWHQYDGVSYIYEKSLWETVKGWFRSEETAENRATALLAFLPNWKGFLVDDTGIEMTATDAIVESDQVIHCVTNVYVKSNLSYSKPVVKKPPRFDLHKVLIEYLEPKMGENYAVLTKRDVGFKTRVSALVSTLGMVTLFKHYQTELSRELVLTLLRCLSLEADPTEEKCTMYEVVLDEFSEGLRSFAAEGIEVLCNLIMRDDLATDAETWLFAVPLLHFLRGDSKPFEEPDTEGSYNKLEWYGAQKLKLKEFQKISAHLNFSDVLPRLTPSFRVDPLLKRTFLRVIPIWELEMVVESRMFFISDVCIALITSCSRVSVSADKWSNVLQCIKLMISQLEMDTAQTCTDWKTLEFTTSVCSKLVEICLSKLKLGDYLDVICQAIKLLFTSICRQRREVIEGVHQDKRLESEDNSISQLLKDLRTRIVDDLLPSMSVCYRSEPLARELLVWSELLSIADENQGFTTYRKFLIDQLSDRARRLEAKYLVEIFCEMNMDGFETAVGETFTNLAFEAMEKIINSGKRTGVDERVFYMIANSCNQRNTRNEKAGKYGELLSMLLTSSWPKERQEERDTSSLDPRTVQFLLTWKPISGYLRFFGEESGRSHILLPEGQETLWLAKSLLDALVGDISDGSVTVEVLSLVQNHEKAFLDLLKTTSGVEKNDAECSLAKRIEELEEFRAVMENVGTFIGMCEVISPVDLTFLKKKAPKDVSSQFQIKQLCKRKEDDQIEITFFKLPPDVKEVLSTLRRVQKSLTFQDLWTKYGNKAQAARRNDEARKEHLSFSDVLENVWKPSFQLWNQHVASVKNGTILLVDVDEVFECYRNRRKELEEELSYMFKVGTDQRFTNTKELQSTVAARAAQIQRYQQLHQYANAADTIWKFKEAMDFTGDFKVVEDLRNQLLTEFKQKPLESIGEHFSEAGRALQCLDVDKAQCFEAVVHSKLLVEWLRSTIKSTQELKVLVDLALISAGESDMETKRITSLHTSCLGFAPLIFDLKETEDDKVSFDQLIKACEPVWKAVETDPMLPTKLCDTSRHLEWLKTVKESHGSVAMTSLTQAKNINSSGVYVVGHLDTIKGPSPEQGKRMLSKDVIRLTVTLKGESEEQQTKTYSIDELKDLQSKLMLIAGKAEKGKDDVELFVRNLEGVMRLATAYIDLFDSGYVHRMGWNQEFHCSKDQVTGESIAKELEEESTCMETCYLNWKKKVKDARKEYTELNFFTTQQLMTLRKEIATVCHSNSLIMSNIQVLALLESVRPNLTSEQLKLAIQHAFKDTDLLENARVTVEPPSFTHFPTPDEMVTRRSVFDNNNYLGASSSTATSASQVQPASVKKPRPKETSKIQSFLNAATDHGYSEQIALAALASLGVDAEECDLLLWCLEDADEADIEALYEDAKQNPMIAREIFPEKVESAEQEVQAEDLRKNETESAMVLRMSSTSAETIIEDQEVSKDEDNEAEISQYLTLTQLGKILKELSVLGIGATARTFPAFLKRGRPNLMLVPKDDILATVLALYMHDKKQPLPSHEEVLLCTPDTTTEEIELLWRRAIGDVEGRFYCLVHADALDFSVSKQAVHILSVVTQGLAGKAGEHYGLVVICSSENEDRANVIAALDQYRVAAPPCPSPEDLRGYLKHQFKAPPSQGGYIGSSKITWTTAGSLDPENLCVRIVSSHRGGLGKTLYVRRLTEQLPNLVNNDMVMTTWRGQDSKTFLHVTVPLHGNSTDSSMLVDALLPHMVKVNVPLSRIFHLDVSPSMRRGLDALLFNLLVLGCLCDKIGRVWRRRSTDLYIIEITTAAPLPMGFTMEEEAQSSEAVHARVKCQENVLKEYKRHAENGTFPKRWKSLKGYPKMQSREAQKLVDEAYHQAECMVLDQRIQQIEKNLAAQKESYQSLLEQSQSERQQQEGSLGKEKTPKISHHIRVKTELAELQEKYHQLCNKLDMMTNSRERAKISHHTRIKTKLDELQKKYDQLCTKLDTMANSRENKDILPLTLVETAESEQTLNNGENTM</sequence>
<feature type="region of interest" description="Disordered" evidence="1">
    <location>
        <begin position="249"/>
        <end position="306"/>
    </location>
</feature>
<feature type="region of interest" description="Disordered" evidence="1">
    <location>
        <begin position="319"/>
        <end position="484"/>
    </location>
</feature>
<feature type="compositionally biased region" description="Basic and acidic residues" evidence="1">
    <location>
        <begin position="275"/>
        <end position="286"/>
    </location>
</feature>
<comment type="caution">
    <text evidence="3">The sequence shown here is derived from an EMBL/GenBank/DDBJ whole genome shotgun (WGS) entry which is preliminary data.</text>
</comment>